<organism evidence="10 11">
    <name type="scientific">Cyphellophora attinorum</name>
    <dbReference type="NCBI Taxonomy" id="1664694"/>
    <lineage>
        <taxon>Eukaryota</taxon>
        <taxon>Fungi</taxon>
        <taxon>Dikarya</taxon>
        <taxon>Ascomycota</taxon>
        <taxon>Pezizomycotina</taxon>
        <taxon>Eurotiomycetes</taxon>
        <taxon>Chaetothyriomycetidae</taxon>
        <taxon>Chaetothyriales</taxon>
        <taxon>Cyphellophoraceae</taxon>
        <taxon>Cyphellophora</taxon>
    </lineage>
</organism>
<proteinExistence type="predicted"/>
<evidence type="ECO:0000256" key="2">
    <source>
        <dbReference type="ARBA" id="ARBA00022679"/>
    </source>
</evidence>
<dbReference type="PANTHER" id="PTHR22770:SF47">
    <property type="entry name" value="E3 UBIQUITIN-PROTEIN LIGASE RNF216"/>
    <property type="match status" value="1"/>
</dbReference>
<dbReference type="GeneID" id="28733112"/>
<protein>
    <submittedName>
        <fullName evidence="10">E3 ubiquitin-protein ligase</fullName>
    </submittedName>
</protein>
<dbReference type="CDD" id="cd20354">
    <property type="entry name" value="Rcat_RBR_RNF14"/>
    <property type="match status" value="1"/>
</dbReference>
<dbReference type="AlphaFoldDB" id="A0A0N1NY55"/>
<evidence type="ECO:0000256" key="5">
    <source>
        <dbReference type="ARBA" id="ARBA00022771"/>
    </source>
</evidence>
<feature type="compositionally biased region" description="Polar residues" evidence="8">
    <location>
        <begin position="87"/>
        <end position="102"/>
    </location>
</feature>
<evidence type="ECO:0000256" key="6">
    <source>
        <dbReference type="ARBA" id="ARBA00022786"/>
    </source>
</evidence>
<evidence type="ECO:0000313" key="10">
    <source>
        <dbReference type="EMBL" id="KPI35130.1"/>
    </source>
</evidence>
<name>A0A0N1NY55_9EURO</name>
<dbReference type="PANTHER" id="PTHR22770">
    <property type="entry name" value="UBIQUITIN CONJUGATING ENZYME 7 INTERACTING PROTEIN-RELATED"/>
    <property type="match status" value="1"/>
</dbReference>
<keyword evidence="7" id="KW-0862">Zinc</keyword>
<evidence type="ECO:0000259" key="9">
    <source>
        <dbReference type="PROSITE" id="PS51873"/>
    </source>
</evidence>
<evidence type="ECO:0000256" key="8">
    <source>
        <dbReference type="SAM" id="MobiDB-lite"/>
    </source>
</evidence>
<keyword evidence="5" id="KW-0863">Zinc-finger</keyword>
<dbReference type="SUPFAM" id="SSF57850">
    <property type="entry name" value="RING/U-box"/>
    <property type="match status" value="2"/>
</dbReference>
<dbReference type="RefSeq" id="XP_017995093.1">
    <property type="nucleotide sequence ID" value="XM_018141232.1"/>
</dbReference>
<evidence type="ECO:0000313" key="11">
    <source>
        <dbReference type="Proteomes" id="UP000038010"/>
    </source>
</evidence>
<evidence type="ECO:0000256" key="7">
    <source>
        <dbReference type="ARBA" id="ARBA00022833"/>
    </source>
</evidence>
<dbReference type="VEuPathDB" id="FungiDB:AB675_1350"/>
<feature type="region of interest" description="Disordered" evidence="8">
    <location>
        <begin position="1"/>
        <end position="110"/>
    </location>
</feature>
<keyword evidence="2" id="KW-0808">Transferase</keyword>
<keyword evidence="11" id="KW-1185">Reference proteome</keyword>
<keyword evidence="4" id="KW-0677">Repeat</keyword>
<feature type="region of interest" description="Disordered" evidence="8">
    <location>
        <begin position="727"/>
        <end position="746"/>
    </location>
</feature>
<sequence>MSGSNQRPVEISDSDDDYSPSLDRAERRSSVVPRYRQPTVASQRRQSDRRTTPSTAPGATNRHYAFLIESDSDDEPLAEAVRPYTGNGKQRATSQDDTPGRQTTRRDTDQIPPLRKAFDISHTRASFATGGTDHLAQHLNQGVASDTDSVQELPEYAPGHSFGGDGALSRKSKVRSTPGPSTSVPIKRNRTETEERRPWYYDTTLKIDMYNGPGYERFPVALGTIEGHSEICRAFQGRLDKRARHETDPNLERTEKIKQRVLEQVEQVIPDICQTFVEGRIDAYAMPAGQSNDELAHVILNRILELDSYPKRPKQKIVKEQPAADGTGVTIPVKKEARDNYFYLTEAILLLAEEFPHVPTHHISRIVRDKRAIYDSYLHLHEAEQNYYQSDRSTRPYRRLKQQRTQTEKKYQQSPNFTRNPDTYGHWVNEIGAAKQHIERETIRSTQKEAKEKQEVDNLELHRKSGALVDCQICFDSEIPLNRTVSCLADEAHLFCYSCVNQLAETQVGDMKFEMKCQHGDGCDANLDTEGIGKAVSLKTMDRLAFNQQQAEITAAGIEGLEECPHCDFKAILDAVETNPVFKCFNPDCGRSSCRTCKEDDHTPQSCQEFKADRGLSARHLVEEARTASVLRPCPRCNVKIIKELGCNKMLCTKCNCLMCYICKIDITKVGYDHFNKPGSKCALYDNNTAALHDAEADAAELDAIRKAKAEDGDLDEKKLQIETGKPKKVAPPAVQRPLNVVPPPVGNQLGRNGFDWAQFEPDAAHRHQLDALLDDVDAFNRIDWQPRPAPVVNQQAGGMNQIRQQAQRVVNGQQAMPPMNAVPPAAPNVQGPGLFDRFNGLYAGPQRVYPPLPGPPAVPPQHGQGQVPAAGGYDNVNRVMGWLGGMWNDPRR</sequence>
<dbReference type="PROSITE" id="PS51873">
    <property type="entry name" value="TRIAD"/>
    <property type="match status" value="1"/>
</dbReference>
<dbReference type="OrthoDB" id="10009520at2759"/>
<keyword evidence="6" id="KW-0833">Ubl conjugation pathway</keyword>
<reference evidence="10 11" key="1">
    <citation type="submission" date="2015-06" db="EMBL/GenBank/DDBJ databases">
        <title>Draft genome of the ant-associated black yeast Phialophora attae CBS 131958.</title>
        <authorList>
            <person name="Moreno L.F."/>
            <person name="Stielow B.J."/>
            <person name="de Hoog S."/>
            <person name="Vicente V.A."/>
            <person name="Weiss V.A."/>
            <person name="de Vries M."/>
            <person name="Cruz L.M."/>
            <person name="Souza E.M."/>
        </authorList>
    </citation>
    <scope>NUCLEOTIDE SEQUENCE [LARGE SCALE GENOMIC DNA]</scope>
    <source>
        <strain evidence="10 11">CBS 131958</strain>
    </source>
</reference>
<evidence type="ECO:0000256" key="1">
    <source>
        <dbReference type="ARBA" id="ARBA00004906"/>
    </source>
</evidence>
<comment type="pathway">
    <text evidence="1">Protein modification; protein ubiquitination.</text>
</comment>
<evidence type="ECO:0000256" key="3">
    <source>
        <dbReference type="ARBA" id="ARBA00022723"/>
    </source>
</evidence>
<feature type="region of interest" description="Disordered" evidence="8">
    <location>
        <begin position="144"/>
        <end position="193"/>
    </location>
</feature>
<dbReference type="CDD" id="cd20339">
    <property type="entry name" value="BRcat_RBR_RNF216"/>
    <property type="match status" value="1"/>
</dbReference>
<dbReference type="GO" id="GO:0016740">
    <property type="term" value="F:transferase activity"/>
    <property type="evidence" value="ECO:0007669"/>
    <property type="project" value="UniProtKB-KW"/>
</dbReference>
<dbReference type="Gene3D" id="1.20.120.1750">
    <property type="match status" value="1"/>
</dbReference>
<dbReference type="InterPro" id="IPR044066">
    <property type="entry name" value="TRIAD_supradom"/>
</dbReference>
<dbReference type="InterPro" id="IPR047545">
    <property type="entry name" value="BRcat_RBR_RNF216"/>
</dbReference>
<keyword evidence="3" id="KW-0479">Metal-binding</keyword>
<evidence type="ECO:0000256" key="4">
    <source>
        <dbReference type="ARBA" id="ARBA00022737"/>
    </source>
</evidence>
<dbReference type="EMBL" id="LFJN01000044">
    <property type="protein sequence ID" value="KPI35130.1"/>
    <property type="molecule type" value="Genomic_DNA"/>
</dbReference>
<accession>A0A0N1NY55</accession>
<gene>
    <name evidence="10" type="ORF">AB675_1350</name>
</gene>
<dbReference type="STRING" id="1664694.A0A0N1NY55"/>
<dbReference type="GO" id="GO:0008270">
    <property type="term" value="F:zinc ion binding"/>
    <property type="evidence" value="ECO:0007669"/>
    <property type="project" value="UniProtKB-KW"/>
</dbReference>
<dbReference type="InterPro" id="IPR047548">
    <property type="entry name" value="Rcat_RBR_RNF14"/>
</dbReference>
<dbReference type="Pfam" id="PF26200">
    <property type="entry name" value="Rcat_RNF216"/>
    <property type="match status" value="1"/>
</dbReference>
<dbReference type="InterPro" id="IPR051628">
    <property type="entry name" value="LUBAC_E3_Ligases"/>
</dbReference>
<comment type="caution">
    <text evidence="10">The sequence shown here is derived from an EMBL/GenBank/DDBJ whole genome shotgun (WGS) entry which is preliminary data.</text>
</comment>
<feature type="domain" description="RING-type" evidence="9">
    <location>
        <begin position="467"/>
        <end position="686"/>
    </location>
</feature>
<dbReference type="Proteomes" id="UP000038010">
    <property type="component" value="Unassembled WGS sequence"/>
</dbReference>